<evidence type="ECO:0000313" key="1">
    <source>
        <dbReference type="EMBL" id="MBX39362.1"/>
    </source>
</evidence>
<accession>A0A2P2NA64</accession>
<reference evidence="1" key="1">
    <citation type="submission" date="2018-02" db="EMBL/GenBank/DDBJ databases">
        <title>Rhizophora mucronata_Transcriptome.</title>
        <authorList>
            <person name="Meera S.P."/>
            <person name="Sreeshan A."/>
            <person name="Augustine A."/>
        </authorList>
    </citation>
    <scope>NUCLEOTIDE SEQUENCE</scope>
    <source>
        <tissue evidence="1">Leaf</tissue>
    </source>
</reference>
<proteinExistence type="predicted"/>
<protein>
    <submittedName>
        <fullName evidence="1">Uncharacterized protein</fullName>
    </submittedName>
</protein>
<name>A0A2P2NA64_RHIMU</name>
<dbReference type="EMBL" id="GGEC01058878">
    <property type="protein sequence ID" value="MBX39362.1"/>
    <property type="molecule type" value="Transcribed_RNA"/>
</dbReference>
<sequence length="12" mass="1292">MHTSIAAQSHPL</sequence>
<organism evidence="1">
    <name type="scientific">Rhizophora mucronata</name>
    <name type="common">Asiatic mangrove</name>
    <dbReference type="NCBI Taxonomy" id="61149"/>
    <lineage>
        <taxon>Eukaryota</taxon>
        <taxon>Viridiplantae</taxon>
        <taxon>Streptophyta</taxon>
        <taxon>Embryophyta</taxon>
        <taxon>Tracheophyta</taxon>
        <taxon>Spermatophyta</taxon>
        <taxon>Magnoliopsida</taxon>
        <taxon>eudicotyledons</taxon>
        <taxon>Gunneridae</taxon>
        <taxon>Pentapetalae</taxon>
        <taxon>rosids</taxon>
        <taxon>fabids</taxon>
        <taxon>Malpighiales</taxon>
        <taxon>Rhizophoraceae</taxon>
        <taxon>Rhizophora</taxon>
    </lineage>
</organism>